<accession>A0ACB0LGW0</accession>
<gene>
    <name evidence="1" type="ORF">MILVUS5_LOCUS32890</name>
</gene>
<dbReference type="EMBL" id="CASHSV030000513">
    <property type="protein sequence ID" value="CAJ2668516.1"/>
    <property type="molecule type" value="Genomic_DNA"/>
</dbReference>
<organism evidence="1 2">
    <name type="scientific">Trifolium pratense</name>
    <name type="common">Red clover</name>
    <dbReference type="NCBI Taxonomy" id="57577"/>
    <lineage>
        <taxon>Eukaryota</taxon>
        <taxon>Viridiplantae</taxon>
        <taxon>Streptophyta</taxon>
        <taxon>Embryophyta</taxon>
        <taxon>Tracheophyta</taxon>
        <taxon>Spermatophyta</taxon>
        <taxon>Magnoliopsida</taxon>
        <taxon>eudicotyledons</taxon>
        <taxon>Gunneridae</taxon>
        <taxon>Pentapetalae</taxon>
        <taxon>rosids</taxon>
        <taxon>fabids</taxon>
        <taxon>Fabales</taxon>
        <taxon>Fabaceae</taxon>
        <taxon>Papilionoideae</taxon>
        <taxon>50 kb inversion clade</taxon>
        <taxon>NPAAA clade</taxon>
        <taxon>Hologalegina</taxon>
        <taxon>IRL clade</taxon>
        <taxon>Trifolieae</taxon>
        <taxon>Trifolium</taxon>
    </lineage>
</organism>
<evidence type="ECO:0000313" key="1">
    <source>
        <dbReference type="EMBL" id="CAJ2668516.1"/>
    </source>
</evidence>
<proteinExistence type="predicted"/>
<evidence type="ECO:0000313" key="2">
    <source>
        <dbReference type="Proteomes" id="UP001177021"/>
    </source>
</evidence>
<dbReference type="Proteomes" id="UP001177021">
    <property type="component" value="Unassembled WGS sequence"/>
</dbReference>
<comment type="caution">
    <text evidence="1">The sequence shown here is derived from an EMBL/GenBank/DDBJ whole genome shotgun (WGS) entry which is preliminary data.</text>
</comment>
<name>A0ACB0LGW0_TRIPR</name>
<protein>
    <submittedName>
        <fullName evidence="1">Uncharacterized protein</fullName>
    </submittedName>
</protein>
<keyword evidence="2" id="KW-1185">Reference proteome</keyword>
<sequence length="357" mass="39163">MEKSNLLCKVAEQNEEVTKLNADLDQVTKVAKMMTKGTDAFEEMLQRQNYGKPKPIGFEHERFGRSTRSKALIIKDAVPVTTVRASKSKAQTNVAEKKGKRKTAEKKETPKVSDDISPSTVKSSKGTSKRNRRDYKSKFALSMSDLVFESNVNTSEKATKGESQKPKPVSEVVETIPPAGDPSEENLGSDAAKQDLNSMPVETEIEDTHTEVEPDIADKSPTLAEMVTEKSAPVETEEVVMKDVETSLREDEETETAEEEPVKEADAAKDVETTVTTSETSDEETEIADEGASADEEETQSEESNQSIPTDEQELEADKPAEAEKEKDVVDVDDYVTTKTAVKSTGGITKRLRSCTG</sequence>
<reference evidence="1" key="1">
    <citation type="submission" date="2023-10" db="EMBL/GenBank/DDBJ databases">
        <authorList>
            <person name="Rodriguez Cubillos JULIANA M."/>
            <person name="De Vega J."/>
        </authorList>
    </citation>
    <scope>NUCLEOTIDE SEQUENCE</scope>
</reference>